<evidence type="ECO:0000256" key="2">
    <source>
        <dbReference type="ARBA" id="ARBA00023136"/>
    </source>
</evidence>
<evidence type="ECO:0000313" key="5">
    <source>
        <dbReference type="RefSeq" id="XP_022236926.1"/>
    </source>
</evidence>
<proteinExistence type="predicted"/>
<dbReference type="GeneID" id="111084524"/>
<dbReference type="Pfam" id="PF16016">
    <property type="entry name" value="VASt"/>
    <property type="match status" value="1"/>
</dbReference>
<evidence type="ECO:0000256" key="1">
    <source>
        <dbReference type="ARBA" id="ARBA00004370"/>
    </source>
</evidence>
<protein>
    <submittedName>
        <fullName evidence="5">GRAM domain-containing protein 1C-like</fullName>
    </submittedName>
</protein>
<comment type="subcellular location">
    <subcellularLocation>
        <location evidence="1">Membrane</location>
    </subcellularLocation>
</comment>
<name>A0ABM1RZX1_LIMPO</name>
<dbReference type="Proteomes" id="UP000694941">
    <property type="component" value="Unplaced"/>
</dbReference>
<gene>
    <name evidence="5" type="primary">LOC111084524</name>
</gene>
<organism evidence="4 5">
    <name type="scientific">Limulus polyphemus</name>
    <name type="common">Atlantic horseshoe crab</name>
    <dbReference type="NCBI Taxonomy" id="6850"/>
    <lineage>
        <taxon>Eukaryota</taxon>
        <taxon>Metazoa</taxon>
        <taxon>Ecdysozoa</taxon>
        <taxon>Arthropoda</taxon>
        <taxon>Chelicerata</taxon>
        <taxon>Merostomata</taxon>
        <taxon>Xiphosura</taxon>
        <taxon>Limulidae</taxon>
        <taxon>Limulus</taxon>
    </lineage>
</organism>
<dbReference type="RefSeq" id="XP_022236926.1">
    <property type="nucleotide sequence ID" value="XM_022381218.1"/>
</dbReference>
<dbReference type="InterPro" id="IPR031968">
    <property type="entry name" value="VASt"/>
</dbReference>
<keyword evidence="4" id="KW-1185">Reference proteome</keyword>
<dbReference type="PROSITE" id="PS51778">
    <property type="entry name" value="VAST"/>
    <property type="match status" value="1"/>
</dbReference>
<feature type="domain" description="VASt" evidence="3">
    <location>
        <begin position="1"/>
        <end position="94"/>
    </location>
</feature>
<sequence length="156" mass="17628">RLLKHSKPGQVYVVVCDVVSTGIPYSDTFSVKSHYCLSKVASNQCRLCVHGNIQYKKSVWGLVKSLIEKSAIQGLQDFCADLEVALNKEADLMDQQTKKKRQRRKRGKIVDFSKVDSLSRLQTQTYIKKLSSYLPGLESETFRPSSDLITKVILTT</sequence>
<evidence type="ECO:0000259" key="3">
    <source>
        <dbReference type="PROSITE" id="PS51778"/>
    </source>
</evidence>
<accession>A0ABM1RZX1</accession>
<dbReference type="PANTHER" id="PTHR23319:SF4">
    <property type="entry name" value="GRAM DOMAIN CONTAINING 1B, ISOFORM E"/>
    <property type="match status" value="1"/>
</dbReference>
<evidence type="ECO:0000313" key="4">
    <source>
        <dbReference type="Proteomes" id="UP000694941"/>
    </source>
</evidence>
<dbReference type="PANTHER" id="PTHR23319">
    <property type="entry name" value="GRAM DOMAIN CONTAINING 1B, ISOFORM E"/>
    <property type="match status" value="1"/>
</dbReference>
<feature type="non-terminal residue" evidence="5">
    <location>
        <position position="1"/>
    </location>
</feature>
<reference evidence="5" key="1">
    <citation type="submission" date="2025-08" db="UniProtKB">
        <authorList>
            <consortium name="RefSeq"/>
        </authorList>
    </citation>
    <scope>IDENTIFICATION</scope>
    <source>
        <tissue evidence="5">Muscle</tissue>
    </source>
</reference>
<dbReference type="InterPro" id="IPR051482">
    <property type="entry name" value="Cholesterol_transport"/>
</dbReference>
<keyword evidence="2" id="KW-0472">Membrane</keyword>